<evidence type="ECO:0008006" key="4">
    <source>
        <dbReference type="Google" id="ProtNLM"/>
    </source>
</evidence>
<name>A0ABN1YKY6_9ACTN</name>
<organism evidence="2 3">
    <name type="scientific">Streptomyces thermospinosisporus</name>
    <dbReference type="NCBI Taxonomy" id="161482"/>
    <lineage>
        <taxon>Bacteria</taxon>
        <taxon>Bacillati</taxon>
        <taxon>Actinomycetota</taxon>
        <taxon>Actinomycetes</taxon>
        <taxon>Kitasatosporales</taxon>
        <taxon>Streptomycetaceae</taxon>
        <taxon>Streptomyces</taxon>
    </lineage>
</organism>
<evidence type="ECO:0000313" key="3">
    <source>
        <dbReference type="Proteomes" id="UP001500973"/>
    </source>
</evidence>
<dbReference type="SUPFAM" id="SSF53850">
    <property type="entry name" value="Periplasmic binding protein-like II"/>
    <property type="match status" value="1"/>
</dbReference>
<keyword evidence="3" id="KW-1185">Reference proteome</keyword>
<evidence type="ECO:0000256" key="1">
    <source>
        <dbReference type="SAM" id="MobiDB-lite"/>
    </source>
</evidence>
<evidence type="ECO:0000313" key="2">
    <source>
        <dbReference type="EMBL" id="GAA1415519.1"/>
    </source>
</evidence>
<protein>
    <recommendedName>
        <fullName evidence="4">Extracellular solute-binding protein</fullName>
    </recommendedName>
</protein>
<feature type="compositionally biased region" description="Low complexity" evidence="1">
    <location>
        <begin position="189"/>
        <end position="205"/>
    </location>
</feature>
<dbReference type="Gene3D" id="3.40.190.10">
    <property type="entry name" value="Periplasmic binding protein-like II"/>
    <property type="match status" value="1"/>
</dbReference>
<dbReference type="EMBL" id="BAAAIZ010000007">
    <property type="protein sequence ID" value="GAA1415519.1"/>
    <property type="molecule type" value="Genomic_DNA"/>
</dbReference>
<sequence length="205" mass="21478">MKAVQENIDRFEKAHPDIKVKVVGNINDDKLNQALRAGGSKGPDVVSSFTTSNIGKFCSSGAFLGLEPFIEKSKLDLDSVLRLTSRRRHWAPGVGAGRGWGALAPLKGCLPHSRLRSSGGTPIAHPPPLPTALERGTPIAPAARLPAATRARLPQRGGRGARSGCSRARRPAEAGRRRGALARGGEGPGWWCPPAAAGASAPVPR</sequence>
<feature type="region of interest" description="Disordered" evidence="1">
    <location>
        <begin position="151"/>
        <end position="205"/>
    </location>
</feature>
<dbReference type="Pfam" id="PF01547">
    <property type="entry name" value="SBP_bac_1"/>
    <property type="match status" value="1"/>
</dbReference>
<dbReference type="Proteomes" id="UP001500973">
    <property type="component" value="Unassembled WGS sequence"/>
</dbReference>
<dbReference type="InterPro" id="IPR006059">
    <property type="entry name" value="SBP"/>
</dbReference>
<gene>
    <name evidence="2" type="ORF">GCM10009601_05330</name>
</gene>
<accession>A0ABN1YKY6</accession>
<comment type="caution">
    <text evidence="2">The sequence shown here is derived from an EMBL/GenBank/DDBJ whole genome shotgun (WGS) entry which is preliminary data.</text>
</comment>
<proteinExistence type="predicted"/>
<feature type="compositionally biased region" description="Low complexity" evidence="1">
    <location>
        <begin position="151"/>
        <end position="166"/>
    </location>
</feature>
<reference evidence="2 3" key="1">
    <citation type="journal article" date="2019" name="Int. J. Syst. Evol. Microbiol.">
        <title>The Global Catalogue of Microorganisms (GCM) 10K type strain sequencing project: providing services to taxonomists for standard genome sequencing and annotation.</title>
        <authorList>
            <consortium name="The Broad Institute Genomics Platform"/>
            <consortium name="The Broad Institute Genome Sequencing Center for Infectious Disease"/>
            <person name="Wu L."/>
            <person name="Ma J."/>
        </authorList>
    </citation>
    <scope>NUCLEOTIDE SEQUENCE [LARGE SCALE GENOMIC DNA]</scope>
    <source>
        <strain evidence="2 3">JCM 11756</strain>
    </source>
</reference>